<dbReference type="Proteomes" id="UP000184112">
    <property type="component" value="Unassembled WGS sequence"/>
</dbReference>
<proteinExistence type="predicted"/>
<evidence type="ECO:0000313" key="2">
    <source>
        <dbReference type="Proteomes" id="UP000184112"/>
    </source>
</evidence>
<protein>
    <submittedName>
        <fullName evidence="1">Uncharacterized protein</fullName>
    </submittedName>
</protein>
<dbReference type="AlphaFoldDB" id="A0A1M5UM26"/>
<dbReference type="EMBL" id="FQWH01000014">
    <property type="protein sequence ID" value="SHH63980.1"/>
    <property type="molecule type" value="Genomic_DNA"/>
</dbReference>
<gene>
    <name evidence="1" type="ORF">SAMN05444388_11448</name>
</gene>
<reference evidence="1 2" key="1">
    <citation type="submission" date="2016-11" db="EMBL/GenBank/DDBJ databases">
        <authorList>
            <person name="Jaros S."/>
            <person name="Januszkiewicz K."/>
            <person name="Wedrychowicz H."/>
        </authorList>
    </citation>
    <scope>NUCLEOTIDE SEQUENCE [LARGE SCALE GENOMIC DNA]</scope>
    <source>
        <strain evidence="1 2">DSM 6792</strain>
    </source>
</reference>
<organism evidence="1 2">
    <name type="scientific">Flavobacterium johnsoniae</name>
    <name type="common">Cytophaga johnsonae</name>
    <dbReference type="NCBI Taxonomy" id="986"/>
    <lineage>
        <taxon>Bacteria</taxon>
        <taxon>Pseudomonadati</taxon>
        <taxon>Bacteroidota</taxon>
        <taxon>Flavobacteriia</taxon>
        <taxon>Flavobacteriales</taxon>
        <taxon>Flavobacteriaceae</taxon>
        <taxon>Flavobacterium</taxon>
    </lineage>
</organism>
<sequence>MKSKTAYIDSISHINIILKILFICLLTALPVSTLAQETSPIPLQRIFAPIVERDTSGERYFGDLLIKYTIDPTGKVVVCTLYLSTVLVGIESLTATNPLYQFELQSGASTTSGCLSIYLNFAPSISTLKADLTYSVKENNTNFPYKGDLVGWYIYD</sequence>
<dbReference type="RefSeq" id="WP_073410985.1">
    <property type="nucleotide sequence ID" value="NZ_CP158862.1"/>
</dbReference>
<evidence type="ECO:0000313" key="1">
    <source>
        <dbReference type="EMBL" id="SHH63980.1"/>
    </source>
</evidence>
<accession>A0A1M5UM26</accession>
<name>A0A1M5UM26_FLAJO</name>